<evidence type="ECO:0000313" key="4">
    <source>
        <dbReference type="Proteomes" id="UP001652741"/>
    </source>
</evidence>
<dbReference type="Gene3D" id="3.30.160.60">
    <property type="entry name" value="Classic Zinc Finger"/>
    <property type="match status" value="1"/>
</dbReference>
<gene>
    <name evidence="5" type="primary">LOC106593835</name>
</gene>
<dbReference type="PROSITE" id="PS50157">
    <property type="entry name" value="ZINC_FINGER_C2H2_2"/>
    <property type="match status" value="1"/>
</dbReference>
<evidence type="ECO:0000259" key="3">
    <source>
        <dbReference type="PROSITE" id="PS50157"/>
    </source>
</evidence>
<keyword evidence="1" id="KW-0863">Zinc-finger</keyword>
<reference evidence="5" key="1">
    <citation type="submission" date="2025-08" db="UniProtKB">
        <authorList>
            <consortium name="RefSeq"/>
        </authorList>
    </citation>
    <scope>IDENTIFICATION</scope>
</reference>
<dbReference type="GeneID" id="106593835"/>
<feature type="compositionally biased region" description="Basic residues" evidence="2">
    <location>
        <begin position="311"/>
        <end position="322"/>
    </location>
</feature>
<feature type="compositionally biased region" description="Basic and acidic residues" evidence="2">
    <location>
        <begin position="172"/>
        <end position="195"/>
    </location>
</feature>
<feature type="domain" description="C2H2-type" evidence="3">
    <location>
        <begin position="202"/>
        <end position="229"/>
    </location>
</feature>
<feature type="compositionally biased region" description="Polar residues" evidence="2">
    <location>
        <begin position="279"/>
        <end position="305"/>
    </location>
</feature>
<evidence type="ECO:0000256" key="1">
    <source>
        <dbReference type="PROSITE-ProRule" id="PRU00042"/>
    </source>
</evidence>
<dbReference type="InterPro" id="IPR013087">
    <property type="entry name" value="Znf_C2H2_type"/>
</dbReference>
<feature type="region of interest" description="Disordered" evidence="2">
    <location>
        <begin position="165"/>
        <end position="246"/>
    </location>
</feature>
<feature type="compositionally biased region" description="Basic and acidic residues" evidence="2">
    <location>
        <begin position="330"/>
        <end position="340"/>
    </location>
</feature>
<evidence type="ECO:0000313" key="5">
    <source>
        <dbReference type="RefSeq" id="XP_045546501.1"/>
    </source>
</evidence>
<name>A0ABM3CIW0_SALSA</name>
<protein>
    <submittedName>
        <fullName evidence="5">Uncharacterized protein isoform X2</fullName>
    </submittedName>
</protein>
<feature type="compositionally biased region" description="Basic and acidic residues" evidence="2">
    <location>
        <begin position="107"/>
        <end position="126"/>
    </location>
</feature>
<accession>A0ABM3CIW0</accession>
<dbReference type="Proteomes" id="UP001652741">
    <property type="component" value="Chromosome ssa12"/>
</dbReference>
<organism evidence="4 5">
    <name type="scientific">Salmo salar</name>
    <name type="common">Atlantic salmon</name>
    <dbReference type="NCBI Taxonomy" id="8030"/>
    <lineage>
        <taxon>Eukaryota</taxon>
        <taxon>Metazoa</taxon>
        <taxon>Chordata</taxon>
        <taxon>Craniata</taxon>
        <taxon>Vertebrata</taxon>
        <taxon>Euteleostomi</taxon>
        <taxon>Actinopterygii</taxon>
        <taxon>Neopterygii</taxon>
        <taxon>Teleostei</taxon>
        <taxon>Protacanthopterygii</taxon>
        <taxon>Salmoniformes</taxon>
        <taxon>Salmonidae</taxon>
        <taxon>Salmoninae</taxon>
        <taxon>Salmo</taxon>
    </lineage>
</organism>
<keyword evidence="4" id="KW-1185">Reference proteome</keyword>
<feature type="region of interest" description="Disordered" evidence="2">
    <location>
        <begin position="91"/>
        <end position="140"/>
    </location>
</feature>
<dbReference type="RefSeq" id="XP_045546501.1">
    <property type="nucleotide sequence ID" value="XM_045690545.1"/>
</dbReference>
<proteinExistence type="predicted"/>
<keyword evidence="1" id="KW-0479">Metal-binding</keyword>
<keyword evidence="1" id="KW-0862">Zinc</keyword>
<feature type="region of interest" description="Disordered" evidence="2">
    <location>
        <begin position="270"/>
        <end position="360"/>
    </location>
</feature>
<feature type="compositionally biased region" description="Acidic residues" evidence="2">
    <location>
        <begin position="228"/>
        <end position="241"/>
    </location>
</feature>
<evidence type="ECO:0000256" key="2">
    <source>
        <dbReference type="SAM" id="MobiDB-lite"/>
    </source>
</evidence>
<sequence>MSSLNYSSPVKEEDVYWTEKEPLDLNIVVKEEEDITVKEEKEPFRMKKEEEEVVIGKEEKEPFREEEDAISIKVKKEDVLGVKEETEYQITTRERHDYCGSSGKPQQHTDADEAEKSLSRSEHQMDNARPSTLPESPCHASPGSALLLDMKRLSMLLVDCRKTTGLSGTVRGGEEKKGSDLTHQREKPNLEEHKTSKPARGHLCSQIGTSFTKLGSLKRHERTHSGDGDSDTELLQDEDESLSEHGFDSQTEDMFLHGEDIVLDCARDSDEQWEPPMSRCSSPTNSDAEAGSSSRTPAVSGSTPSPARPSRGVKRPVQKRRGASAQPADKGTEGRWHTVLDVDVEPSAPTFRPKRQPGPQMDMTAKYSPLIFSRCFSPCQFWIRWCLTPTSMGLRNKQARKRHGSPFPSKTCTVTSHWLFTWGL</sequence>